<dbReference type="Proteomes" id="UP000053263">
    <property type="component" value="Unassembled WGS sequence"/>
</dbReference>
<dbReference type="OrthoDB" id="3263473at2759"/>
<dbReference type="AlphaFoldDB" id="A0A0C9SK70"/>
<dbReference type="EMBL" id="KN832580">
    <property type="protein sequence ID" value="KII83221.1"/>
    <property type="molecule type" value="Genomic_DNA"/>
</dbReference>
<accession>A0A0C9SK70</accession>
<sequence>FCQWKALWWEARANRREDPSPELAEGLRSYCAEKASKERRMGAMLEAKWASIRER</sequence>
<evidence type="ECO:0000313" key="1">
    <source>
        <dbReference type="EMBL" id="KII83221.1"/>
    </source>
</evidence>
<protein>
    <submittedName>
        <fullName evidence="1">Uncharacterized protein</fullName>
    </submittedName>
</protein>
<organism evidence="1 2">
    <name type="scientific">Plicaturopsis crispa FD-325 SS-3</name>
    <dbReference type="NCBI Taxonomy" id="944288"/>
    <lineage>
        <taxon>Eukaryota</taxon>
        <taxon>Fungi</taxon>
        <taxon>Dikarya</taxon>
        <taxon>Basidiomycota</taxon>
        <taxon>Agaricomycotina</taxon>
        <taxon>Agaricomycetes</taxon>
        <taxon>Agaricomycetidae</taxon>
        <taxon>Amylocorticiales</taxon>
        <taxon>Amylocorticiaceae</taxon>
        <taxon>Plicatura</taxon>
        <taxon>Plicaturopsis crispa</taxon>
    </lineage>
</organism>
<name>A0A0C9SK70_PLICR</name>
<reference evidence="1 2" key="1">
    <citation type="submission" date="2014-06" db="EMBL/GenBank/DDBJ databases">
        <title>Evolutionary Origins and Diversification of the Mycorrhizal Mutualists.</title>
        <authorList>
            <consortium name="DOE Joint Genome Institute"/>
            <consortium name="Mycorrhizal Genomics Consortium"/>
            <person name="Kohler A."/>
            <person name="Kuo A."/>
            <person name="Nagy L.G."/>
            <person name="Floudas D."/>
            <person name="Copeland A."/>
            <person name="Barry K.W."/>
            <person name="Cichocki N."/>
            <person name="Veneault-Fourrey C."/>
            <person name="LaButti K."/>
            <person name="Lindquist E.A."/>
            <person name="Lipzen A."/>
            <person name="Lundell T."/>
            <person name="Morin E."/>
            <person name="Murat C."/>
            <person name="Riley R."/>
            <person name="Ohm R."/>
            <person name="Sun H."/>
            <person name="Tunlid A."/>
            <person name="Henrissat B."/>
            <person name="Grigoriev I.V."/>
            <person name="Hibbett D.S."/>
            <person name="Martin F."/>
        </authorList>
    </citation>
    <scope>NUCLEOTIDE SEQUENCE [LARGE SCALE GENOMIC DNA]</scope>
    <source>
        <strain evidence="1 2">FD-325 SS-3</strain>
    </source>
</reference>
<dbReference type="HOGENOM" id="CLU_3038080_0_0_1"/>
<keyword evidence="2" id="KW-1185">Reference proteome</keyword>
<feature type="non-terminal residue" evidence="1">
    <location>
        <position position="1"/>
    </location>
</feature>
<evidence type="ECO:0000313" key="2">
    <source>
        <dbReference type="Proteomes" id="UP000053263"/>
    </source>
</evidence>
<proteinExistence type="predicted"/>
<gene>
    <name evidence="1" type="ORF">PLICRDRAFT_85192</name>
</gene>
<feature type="non-terminal residue" evidence="1">
    <location>
        <position position="55"/>
    </location>
</feature>